<dbReference type="AlphaFoldDB" id="A0A4Q9PV95"/>
<gene>
    <name evidence="1" type="ORF">BD310DRAFT_948681</name>
</gene>
<evidence type="ECO:0000313" key="1">
    <source>
        <dbReference type="EMBL" id="TBU58481.1"/>
    </source>
</evidence>
<proteinExistence type="predicted"/>
<name>A0A4Q9PV95_9APHY</name>
<reference evidence="1 2" key="1">
    <citation type="submission" date="2019-01" db="EMBL/GenBank/DDBJ databases">
        <title>Draft genome sequences of three monokaryotic isolates of the white-rot basidiomycete fungus Dichomitus squalens.</title>
        <authorList>
            <consortium name="DOE Joint Genome Institute"/>
            <person name="Lopez S.C."/>
            <person name="Andreopoulos B."/>
            <person name="Pangilinan J."/>
            <person name="Lipzen A."/>
            <person name="Riley R."/>
            <person name="Ahrendt S."/>
            <person name="Ng V."/>
            <person name="Barry K."/>
            <person name="Daum C."/>
            <person name="Grigoriev I.V."/>
            <person name="Hilden K.S."/>
            <person name="Makela M.R."/>
            <person name="de Vries R.P."/>
        </authorList>
    </citation>
    <scope>NUCLEOTIDE SEQUENCE [LARGE SCALE GENOMIC DNA]</scope>
    <source>
        <strain evidence="1 2">CBS 464.89</strain>
    </source>
</reference>
<dbReference type="EMBL" id="ML145124">
    <property type="protein sequence ID" value="TBU58481.1"/>
    <property type="molecule type" value="Genomic_DNA"/>
</dbReference>
<accession>A0A4Q9PV95</accession>
<dbReference type="Proteomes" id="UP000292082">
    <property type="component" value="Unassembled WGS sequence"/>
</dbReference>
<keyword evidence="2" id="KW-1185">Reference proteome</keyword>
<sequence>MGLFYEYKPPSPDVQHQRLVALRQLTARGFPCILWGEDALNYVHSVPTSLFDQQIQEGRYVPIPFTPHYSDFFGVNVGKSPFLRGILLKHLDIPDDEPYKLDPLPGYILLLPQSYFGLDVRSKDRFQTLVPPLDASNAGILAPKFHTFLEGLVAFNINPPIPLDTPHGRGRMNHEVFIGYLMRYRVKYEDDGNTPPPKELLPEERVILSELQTEDARWYMGVYLGERRMLSLDEIKEYDHRKVARL</sequence>
<organism evidence="1 2">
    <name type="scientific">Dichomitus squalens</name>
    <dbReference type="NCBI Taxonomy" id="114155"/>
    <lineage>
        <taxon>Eukaryota</taxon>
        <taxon>Fungi</taxon>
        <taxon>Dikarya</taxon>
        <taxon>Basidiomycota</taxon>
        <taxon>Agaricomycotina</taxon>
        <taxon>Agaricomycetes</taxon>
        <taxon>Polyporales</taxon>
        <taxon>Polyporaceae</taxon>
        <taxon>Dichomitus</taxon>
    </lineage>
</organism>
<protein>
    <submittedName>
        <fullName evidence="1">Uncharacterized protein</fullName>
    </submittedName>
</protein>
<evidence type="ECO:0000313" key="2">
    <source>
        <dbReference type="Proteomes" id="UP000292082"/>
    </source>
</evidence>